<name>A0A9Q1MXN8_9SOLA</name>
<dbReference type="AlphaFoldDB" id="A0A9Q1MXN8"/>
<feature type="compositionally biased region" description="Basic and acidic residues" evidence="1">
    <location>
        <begin position="1"/>
        <end position="12"/>
    </location>
</feature>
<reference evidence="3" key="1">
    <citation type="journal article" date="2023" name="Proc. Natl. Acad. Sci. U.S.A.">
        <title>Genomic and structural basis for evolution of tropane alkaloid biosynthesis.</title>
        <authorList>
            <person name="Wanga Y.-J."/>
            <person name="Taina T."/>
            <person name="Yua J.-Y."/>
            <person name="Lia J."/>
            <person name="Xua B."/>
            <person name="Chenc J."/>
            <person name="D'Auriad J.C."/>
            <person name="Huanga J.-P."/>
            <person name="Huanga S.-X."/>
        </authorList>
    </citation>
    <scope>NUCLEOTIDE SEQUENCE [LARGE SCALE GENOMIC DNA]</scope>
    <source>
        <strain evidence="3">cv. KIB-2019</strain>
    </source>
</reference>
<dbReference type="EMBL" id="JAJAGQ010000002">
    <property type="protein sequence ID" value="KAJ8571104.1"/>
    <property type="molecule type" value="Genomic_DNA"/>
</dbReference>
<evidence type="ECO:0000256" key="1">
    <source>
        <dbReference type="SAM" id="MobiDB-lite"/>
    </source>
</evidence>
<gene>
    <name evidence="2" type="ORF">K7X08_038076</name>
</gene>
<comment type="caution">
    <text evidence="2">The sequence shown here is derived from an EMBL/GenBank/DDBJ whole genome shotgun (WGS) entry which is preliminary data.</text>
</comment>
<dbReference type="Proteomes" id="UP001152561">
    <property type="component" value="Unassembled WGS sequence"/>
</dbReference>
<proteinExistence type="predicted"/>
<evidence type="ECO:0000313" key="2">
    <source>
        <dbReference type="EMBL" id="KAJ8571104.1"/>
    </source>
</evidence>
<protein>
    <submittedName>
        <fullName evidence="2">Uncharacterized protein</fullName>
    </submittedName>
</protein>
<evidence type="ECO:0000313" key="3">
    <source>
        <dbReference type="Proteomes" id="UP001152561"/>
    </source>
</evidence>
<feature type="compositionally biased region" description="Polar residues" evidence="1">
    <location>
        <begin position="50"/>
        <end position="60"/>
    </location>
</feature>
<sequence length="93" mass="10510">MESDENKPKVDSPPESSRKKRSRGLLVEVPKNKRSVKLKKTSEMDGENKATLQRQNSMSCCSEDESINVPKSRASRGSATDPQSLYARKRREN</sequence>
<dbReference type="OrthoDB" id="10583323at2759"/>
<keyword evidence="3" id="KW-1185">Reference proteome</keyword>
<feature type="region of interest" description="Disordered" evidence="1">
    <location>
        <begin position="1"/>
        <end position="93"/>
    </location>
</feature>
<accession>A0A9Q1MXN8</accession>
<organism evidence="2 3">
    <name type="scientific">Anisodus acutangulus</name>
    <dbReference type="NCBI Taxonomy" id="402998"/>
    <lineage>
        <taxon>Eukaryota</taxon>
        <taxon>Viridiplantae</taxon>
        <taxon>Streptophyta</taxon>
        <taxon>Embryophyta</taxon>
        <taxon>Tracheophyta</taxon>
        <taxon>Spermatophyta</taxon>
        <taxon>Magnoliopsida</taxon>
        <taxon>eudicotyledons</taxon>
        <taxon>Gunneridae</taxon>
        <taxon>Pentapetalae</taxon>
        <taxon>asterids</taxon>
        <taxon>lamiids</taxon>
        <taxon>Solanales</taxon>
        <taxon>Solanaceae</taxon>
        <taxon>Solanoideae</taxon>
        <taxon>Hyoscyameae</taxon>
        <taxon>Anisodus</taxon>
    </lineage>
</organism>